<gene>
    <name evidence="1" type="ORF">IWQ57_001354</name>
</gene>
<protein>
    <submittedName>
        <fullName evidence="1">Uncharacterized protein</fullName>
    </submittedName>
</protein>
<accession>A0ACC1K4U5</accession>
<evidence type="ECO:0000313" key="1">
    <source>
        <dbReference type="EMBL" id="KAJ2773309.1"/>
    </source>
</evidence>
<dbReference type="Proteomes" id="UP001140234">
    <property type="component" value="Unassembled WGS sequence"/>
</dbReference>
<sequence length="85" mass="9945">LDVPGGHWRHPRAGRRDTQHRTAPVRRPRARRPRADVGRRPRVHGSPVRGHWPLARPVWPRRDGTRRARQAPRQHHVAQATRQPV</sequence>
<name>A0ACC1K4U5_9FUNG</name>
<feature type="non-terminal residue" evidence="1">
    <location>
        <position position="85"/>
    </location>
</feature>
<organism evidence="1 2">
    <name type="scientific">Coemansia nantahalensis</name>
    <dbReference type="NCBI Taxonomy" id="2789366"/>
    <lineage>
        <taxon>Eukaryota</taxon>
        <taxon>Fungi</taxon>
        <taxon>Fungi incertae sedis</taxon>
        <taxon>Zoopagomycota</taxon>
        <taxon>Kickxellomycotina</taxon>
        <taxon>Kickxellomycetes</taxon>
        <taxon>Kickxellales</taxon>
        <taxon>Kickxellaceae</taxon>
        <taxon>Coemansia</taxon>
    </lineage>
</organism>
<feature type="non-terminal residue" evidence="1">
    <location>
        <position position="1"/>
    </location>
</feature>
<evidence type="ECO:0000313" key="2">
    <source>
        <dbReference type="Proteomes" id="UP001140234"/>
    </source>
</evidence>
<reference evidence="1" key="1">
    <citation type="submission" date="2022-07" db="EMBL/GenBank/DDBJ databases">
        <title>Phylogenomic reconstructions and comparative analyses of Kickxellomycotina fungi.</title>
        <authorList>
            <person name="Reynolds N.K."/>
            <person name="Stajich J.E."/>
            <person name="Barry K."/>
            <person name="Grigoriev I.V."/>
            <person name="Crous P."/>
            <person name="Smith M.E."/>
        </authorList>
    </citation>
    <scope>NUCLEOTIDE SEQUENCE</scope>
    <source>
        <strain evidence="1">CBS 109366</strain>
    </source>
</reference>
<comment type="caution">
    <text evidence="1">The sequence shown here is derived from an EMBL/GenBank/DDBJ whole genome shotgun (WGS) entry which is preliminary data.</text>
</comment>
<keyword evidence="2" id="KW-1185">Reference proteome</keyword>
<proteinExistence type="predicted"/>
<dbReference type="EMBL" id="JANBUJ010000241">
    <property type="protein sequence ID" value="KAJ2773309.1"/>
    <property type="molecule type" value="Genomic_DNA"/>
</dbReference>